<comment type="caution">
    <text evidence="2">The sequence shown here is derived from an EMBL/GenBank/DDBJ whole genome shotgun (WGS) entry which is preliminary data.</text>
</comment>
<feature type="region of interest" description="Disordered" evidence="1">
    <location>
        <begin position="1"/>
        <end position="38"/>
    </location>
</feature>
<organism evidence="2 3">
    <name type="scientific">Puccinia coronata f. sp. avenae</name>
    <dbReference type="NCBI Taxonomy" id="200324"/>
    <lineage>
        <taxon>Eukaryota</taxon>
        <taxon>Fungi</taxon>
        <taxon>Dikarya</taxon>
        <taxon>Basidiomycota</taxon>
        <taxon>Pucciniomycotina</taxon>
        <taxon>Pucciniomycetes</taxon>
        <taxon>Pucciniales</taxon>
        <taxon>Pucciniaceae</taxon>
        <taxon>Puccinia</taxon>
    </lineage>
</organism>
<sequence>MAKVLPPDTVQHGRPGSHQVRHGQVKPSPRASRVARPPLDDREITLSIPLMAGIGHRGSLHSLDGEGEQVATCLLRSLGKQVPTCLLVSLSTQVHPLANKSQQARPLGQRNSVRAGTYLRAKRSRQAGSHVLAERSRQAGPHVLAKRPPRAGGSCSLRSQRAHGEKACRRAEPALLSGRRAKPARPLDRRAGFARLWAHVSLSNREAYMSRGTLIRVPRYPYKGTRSTLIRVLRTLIAGLTSASRFERLT</sequence>
<dbReference type="Proteomes" id="UP000235388">
    <property type="component" value="Unassembled WGS sequence"/>
</dbReference>
<accession>A0A2N5UII8</accession>
<gene>
    <name evidence="2" type="ORF">PCANC_15260</name>
</gene>
<evidence type="ECO:0000313" key="2">
    <source>
        <dbReference type="EMBL" id="PLW37560.1"/>
    </source>
</evidence>
<evidence type="ECO:0000313" key="3">
    <source>
        <dbReference type="Proteomes" id="UP000235388"/>
    </source>
</evidence>
<dbReference type="AlphaFoldDB" id="A0A2N5UII8"/>
<name>A0A2N5UII8_9BASI</name>
<feature type="region of interest" description="Disordered" evidence="1">
    <location>
        <begin position="122"/>
        <end position="169"/>
    </location>
</feature>
<feature type="compositionally biased region" description="Low complexity" evidence="1">
    <location>
        <begin position="27"/>
        <end position="37"/>
    </location>
</feature>
<reference evidence="2 3" key="1">
    <citation type="submission" date="2017-11" db="EMBL/GenBank/DDBJ databases">
        <title>De novo assembly and phasing of dikaryotic genomes from two isolates of Puccinia coronata f. sp. avenae, the causal agent of oat crown rust.</title>
        <authorList>
            <person name="Miller M.E."/>
            <person name="Zhang Y."/>
            <person name="Omidvar V."/>
            <person name="Sperschneider J."/>
            <person name="Schwessinger B."/>
            <person name="Raley C."/>
            <person name="Palmer J.M."/>
            <person name="Garnica D."/>
            <person name="Upadhyaya N."/>
            <person name="Rathjen J."/>
            <person name="Taylor J.M."/>
            <person name="Park R.F."/>
            <person name="Dodds P.N."/>
            <person name="Hirsch C.D."/>
            <person name="Kianian S.F."/>
            <person name="Figueroa M."/>
        </authorList>
    </citation>
    <scope>NUCLEOTIDE SEQUENCE [LARGE SCALE GENOMIC DNA]</scope>
    <source>
        <strain evidence="2">12NC29</strain>
    </source>
</reference>
<protein>
    <submittedName>
        <fullName evidence="2">Uncharacterized protein</fullName>
    </submittedName>
</protein>
<evidence type="ECO:0000256" key="1">
    <source>
        <dbReference type="SAM" id="MobiDB-lite"/>
    </source>
</evidence>
<keyword evidence="3" id="KW-1185">Reference proteome</keyword>
<proteinExistence type="predicted"/>
<dbReference type="EMBL" id="PGCJ01000220">
    <property type="protein sequence ID" value="PLW37560.1"/>
    <property type="molecule type" value="Genomic_DNA"/>
</dbReference>